<accession>A0A8H4MX82</accession>
<dbReference type="Pfam" id="PF20237">
    <property type="entry name" value="DUF6594"/>
    <property type="match status" value="1"/>
</dbReference>
<dbReference type="PANTHER" id="PTHR34502:SF4">
    <property type="entry name" value="DUF6594 DOMAIN-CONTAINING PROTEIN"/>
    <property type="match status" value="1"/>
</dbReference>
<gene>
    <name evidence="4" type="ORF">GTA08_BOTSDO09613</name>
</gene>
<keyword evidence="2" id="KW-0472">Membrane</keyword>
<feature type="transmembrane region" description="Helical" evidence="2">
    <location>
        <begin position="230"/>
        <end position="250"/>
    </location>
</feature>
<dbReference type="InterPro" id="IPR046529">
    <property type="entry name" value="DUF6594"/>
</dbReference>
<protein>
    <recommendedName>
        <fullName evidence="3">DUF6594 domain-containing protein</fullName>
    </recommendedName>
</protein>
<dbReference type="Proteomes" id="UP000572817">
    <property type="component" value="Unassembled WGS sequence"/>
</dbReference>
<feature type="compositionally biased region" description="Basic and acidic residues" evidence="1">
    <location>
        <begin position="12"/>
        <end position="30"/>
    </location>
</feature>
<evidence type="ECO:0000259" key="3">
    <source>
        <dbReference type="Pfam" id="PF20237"/>
    </source>
</evidence>
<evidence type="ECO:0000313" key="5">
    <source>
        <dbReference type="Proteomes" id="UP000572817"/>
    </source>
</evidence>
<feature type="transmembrane region" description="Helical" evidence="2">
    <location>
        <begin position="283"/>
        <end position="302"/>
    </location>
</feature>
<dbReference type="EMBL" id="WWBZ02000073">
    <property type="protein sequence ID" value="KAF4302304.1"/>
    <property type="molecule type" value="Genomic_DNA"/>
</dbReference>
<dbReference type="AlphaFoldDB" id="A0A8H4MX82"/>
<comment type="caution">
    <text evidence="4">The sequence shown here is derived from an EMBL/GenBank/DDBJ whole genome shotgun (WGS) entry which is preliminary data.</text>
</comment>
<evidence type="ECO:0000313" key="4">
    <source>
        <dbReference type="EMBL" id="KAF4302304.1"/>
    </source>
</evidence>
<dbReference type="PANTHER" id="PTHR34502">
    <property type="entry name" value="DUF6594 DOMAIN-CONTAINING PROTEIN-RELATED"/>
    <property type="match status" value="1"/>
</dbReference>
<name>A0A8H4MX82_9PEZI</name>
<keyword evidence="5" id="KW-1185">Reference proteome</keyword>
<sequence length="305" mass="35216">MSSPNGTGSDEYEMRDPERPPLKHRETHESTYTRPYTNYAHWIGREPTFAIFRRFASLNALNLLALQAEISHEEHELHTLQLDDVEFDNHTNFMRLIEADKDSNAGKQWQQILKLRPMLKQYNTLLFENKKLFKLSKPNAADRKELMKVLYLHENASQPSWLEHPENIFEQIDGESMHSDHVTIGHRPVSQDRFTRWMFDRALPWMHGRFGGASVDAPFREYDDETMDRVIGALVITGASLLPTVSIFALNYIPKTVYRLAFISVFSFMFTVALAFFTNARKIEIFTAAVALASVQVVFIGTQNC</sequence>
<dbReference type="OrthoDB" id="5342093at2759"/>
<evidence type="ECO:0000256" key="2">
    <source>
        <dbReference type="SAM" id="Phobius"/>
    </source>
</evidence>
<reference evidence="4" key="1">
    <citation type="submission" date="2020-04" db="EMBL/GenBank/DDBJ databases">
        <title>Genome Assembly and Annotation of Botryosphaeria dothidea sdau 11-99, a Latent Pathogen of Apple Fruit Ring Rot in China.</title>
        <authorList>
            <person name="Yu C."/>
            <person name="Diao Y."/>
            <person name="Lu Q."/>
            <person name="Zhao J."/>
            <person name="Cui S."/>
            <person name="Peng C."/>
            <person name="He B."/>
            <person name="Liu H."/>
        </authorList>
    </citation>
    <scope>NUCLEOTIDE SEQUENCE [LARGE SCALE GENOMIC DNA]</scope>
    <source>
        <strain evidence="4">Sdau11-99</strain>
    </source>
</reference>
<keyword evidence="2" id="KW-1133">Transmembrane helix</keyword>
<organism evidence="4 5">
    <name type="scientific">Botryosphaeria dothidea</name>
    <dbReference type="NCBI Taxonomy" id="55169"/>
    <lineage>
        <taxon>Eukaryota</taxon>
        <taxon>Fungi</taxon>
        <taxon>Dikarya</taxon>
        <taxon>Ascomycota</taxon>
        <taxon>Pezizomycotina</taxon>
        <taxon>Dothideomycetes</taxon>
        <taxon>Dothideomycetes incertae sedis</taxon>
        <taxon>Botryosphaeriales</taxon>
        <taxon>Botryosphaeriaceae</taxon>
        <taxon>Botryosphaeria</taxon>
    </lineage>
</organism>
<evidence type="ECO:0000256" key="1">
    <source>
        <dbReference type="SAM" id="MobiDB-lite"/>
    </source>
</evidence>
<feature type="region of interest" description="Disordered" evidence="1">
    <location>
        <begin position="1"/>
        <end position="30"/>
    </location>
</feature>
<feature type="domain" description="DUF6594" evidence="3">
    <location>
        <begin position="36"/>
        <end position="297"/>
    </location>
</feature>
<proteinExistence type="predicted"/>
<feature type="transmembrane region" description="Helical" evidence="2">
    <location>
        <begin position="257"/>
        <end position="277"/>
    </location>
</feature>
<keyword evidence="2" id="KW-0812">Transmembrane</keyword>